<feature type="compositionally biased region" description="Basic and acidic residues" evidence="1">
    <location>
        <begin position="284"/>
        <end position="316"/>
    </location>
</feature>
<dbReference type="Proteomes" id="UP000193577">
    <property type="component" value="Unassembled WGS sequence"/>
</dbReference>
<keyword evidence="2" id="KW-0472">Membrane</keyword>
<proteinExistence type="predicted"/>
<feature type="compositionally biased region" description="Basic and acidic residues" evidence="1">
    <location>
        <begin position="248"/>
        <end position="277"/>
    </location>
</feature>
<feature type="compositionally biased region" description="Basic and acidic residues" evidence="1">
    <location>
        <begin position="189"/>
        <end position="202"/>
    </location>
</feature>
<keyword evidence="5" id="KW-1185">Reference proteome</keyword>
<name>A0AA91PDC7_9MYCO</name>
<dbReference type="Pfam" id="PF20177">
    <property type="entry name" value="DUF6542"/>
    <property type="match status" value="1"/>
</dbReference>
<feature type="transmembrane region" description="Helical" evidence="2">
    <location>
        <begin position="85"/>
        <end position="109"/>
    </location>
</feature>
<feature type="region of interest" description="Disordered" evidence="1">
    <location>
        <begin position="179"/>
        <end position="364"/>
    </location>
</feature>
<keyword evidence="2" id="KW-1133">Transmembrane helix</keyword>
<accession>A0AA91PDC7</accession>
<evidence type="ECO:0000256" key="1">
    <source>
        <dbReference type="SAM" id="MobiDB-lite"/>
    </source>
</evidence>
<dbReference type="EMBL" id="NCXO01000029">
    <property type="protein sequence ID" value="OSC32972.1"/>
    <property type="molecule type" value="Genomic_DNA"/>
</dbReference>
<feature type="transmembrane region" description="Helical" evidence="2">
    <location>
        <begin position="121"/>
        <end position="141"/>
    </location>
</feature>
<comment type="caution">
    <text evidence="4">The sequence shown here is derived from an EMBL/GenBank/DDBJ whole genome shotgun (WGS) entry which is preliminary data.</text>
</comment>
<evidence type="ECO:0000313" key="4">
    <source>
        <dbReference type="EMBL" id="OSC32972.1"/>
    </source>
</evidence>
<dbReference type="RefSeq" id="WP_085304392.1">
    <property type="nucleotide sequence ID" value="NZ_AP022594.1"/>
</dbReference>
<keyword evidence="2" id="KW-0812">Transmembrane</keyword>
<evidence type="ECO:0000313" key="5">
    <source>
        <dbReference type="Proteomes" id="UP000193577"/>
    </source>
</evidence>
<dbReference type="InterPro" id="IPR046672">
    <property type="entry name" value="DUF6542"/>
</dbReference>
<evidence type="ECO:0000259" key="3">
    <source>
        <dbReference type="Pfam" id="PF20177"/>
    </source>
</evidence>
<gene>
    <name evidence="4" type="ORF">B8W67_12960</name>
</gene>
<evidence type="ECO:0000256" key="2">
    <source>
        <dbReference type="SAM" id="Phobius"/>
    </source>
</evidence>
<feature type="compositionally biased region" description="Basic and acidic residues" evidence="1">
    <location>
        <begin position="214"/>
        <end position="236"/>
    </location>
</feature>
<feature type="transmembrane region" description="Helical" evidence="2">
    <location>
        <begin position="55"/>
        <end position="73"/>
    </location>
</feature>
<protein>
    <recommendedName>
        <fullName evidence="3">DUF6542 domain-containing protein</fullName>
    </recommendedName>
</protein>
<reference evidence="4 5" key="1">
    <citation type="submission" date="2017-04" db="EMBL/GenBank/DDBJ databases">
        <title>The new phylogeny of genus Mycobacterium.</title>
        <authorList>
            <person name="Tortoli E."/>
            <person name="Trovato A."/>
            <person name="Cirillo D.M."/>
        </authorList>
    </citation>
    <scope>NUCLEOTIDE SEQUENCE [LARGE SCALE GENOMIC DNA]</scope>
    <source>
        <strain evidence="4 5">KCTC 19819</strain>
    </source>
</reference>
<feature type="domain" description="DUF6542" evidence="3">
    <location>
        <begin position="23"/>
        <end position="141"/>
    </location>
</feature>
<organism evidence="4 5">
    <name type="scientific">Mycolicibacillus koreensis</name>
    <dbReference type="NCBI Taxonomy" id="1069220"/>
    <lineage>
        <taxon>Bacteria</taxon>
        <taxon>Bacillati</taxon>
        <taxon>Actinomycetota</taxon>
        <taxon>Actinomycetes</taxon>
        <taxon>Mycobacteriales</taxon>
        <taxon>Mycobacteriaceae</taxon>
        <taxon>Mycolicibacillus</taxon>
    </lineage>
</organism>
<dbReference type="AlphaFoldDB" id="A0AA91PDC7"/>
<sequence length="364" mass="39787">MSAQRARWAVSAEHRSVHPGVAGVPWWGAIVLAVALTTVGFAVDAASGDKQLTTVFAALYVLGCVVAVLAVQQSGLFTAVIQPPLILFCSVPGAYFLFHGATVSGLKNLLINCGYPLIERFPLMVFASVVVLVIGAIRWVLGAVGHSANTADDIPDTDAGASGEPGPVATLLAKLTSLWGGGSEETGDGTDRPRRHTIDRSARRGSARRPQRPPTDRAGRPRRPRGGDAVDRDGQQPRRRPRPGATADPDRPVRRRRPAADYRDAERSRRRRDDDLPPPRPRRPRDPGRAGEPERRGTRFDPYDTMDRPDRPDRPPPRRPRVPTAESTHHPVSRVRYRGSGSGEAPPGRRLRDTDPADTWQYDI</sequence>
<feature type="transmembrane region" description="Helical" evidence="2">
    <location>
        <begin position="24"/>
        <end position="43"/>
    </location>
</feature>